<dbReference type="EMBL" id="NIBG01000008">
    <property type="protein sequence ID" value="PAB59372.1"/>
    <property type="molecule type" value="Genomic_DNA"/>
</dbReference>
<keyword evidence="3" id="KW-1185">Reference proteome</keyword>
<accession>A0A267MIX8</accession>
<protein>
    <recommendedName>
        <fullName evidence="4">MerR family transcriptional regulator</fullName>
    </recommendedName>
</protein>
<dbReference type="RefSeq" id="WP_095133752.1">
    <property type="nucleotide sequence ID" value="NZ_NIBG01000008.1"/>
</dbReference>
<gene>
    <name evidence="2" type="ORF">CCE28_10965</name>
</gene>
<organism evidence="2 3">
    <name type="scientific">Anaeromicrobium sediminis</name>
    <dbReference type="NCBI Taxonomy" id="1478221"/>
    <lineage>
        <taxon>Bacteria</taxon>
        <taxon>Bacillati</taxon>
        <taxon>Bacillota</taxon>
        <taxon>Clostridia</taxon>
        <taxon>Peptostreptococcales</taxon>
        <taxon>Thermotaleaceae</taxon>
        <taxon>Anaeromicrobium</taxon>
    </lineage>
</organism>
<name>A0A267MIX8_9FIRM</name>
<dbReference type="AlphaFoldDB" id="A0A267MIX8"/>
<dbReference type="OrthoDB" id="1739831at2"/>
<evidence type="ECO:0000256" key="1">
    <source>
        <dbReference type="SAM" id="MobiDB-lite"/>
    </source>
</evidence>
<evidence type="ECO:0008006" key="4">
    <source>
        <dbReference type="Google" id="ProtNLM"/>
    </source>
</evidence>
<sequence>MAELMNCKKCGRVFQYTGITKICQRCRKKDDESFKIVREYVYDNPGATLVEISEETGVEEDIILRYIRQGKLEIISENSSLLIECERCGKGIKTGRFCDVCIEEMRRGLSPDIKKRETAKEKNENKHRMFTADRKKR</sequence>
<dbReference type="NCBIfam" id="TIGR03826">
    <property type="entry name" value="YvyF"/>
    <property type="match status" value="1"/>
</dbReference>
<dbReference type="InterPro" id="IPR022258">
    <property type="entry name" value="Flagellar_operon_YvyF"/>
</dbReference>
<comment type="caution">
    <text evidence="2">The sequence shown here is derived from an EMBL/GenBank/DDBJ whole genome shotgun (WGS) entry which is preliminary data.</text>
</comment>
<dbReference type="Proteomes" id="UP000216024">
    <property type="component" value="Unassembled WGS sequence"/>
</dbReference>
<feature type="region of interest" description="Disordered" evidence="1">
    <location>
        <begin position="112"/>
        <end position="137"/>
    </location>
</feature>
<evidence type="ECO:0000313" key="3">
    <source>
        <dbReference type="Proteomes" id="UP000216024"/>
    </source>
</evidence>
<proteinExistence type="predicted"/>
<evidence type="ECO:0000313" key="2">
    <source>
        <dbReference type="EMBL" id="PAB59372.1"/>
    </source>
</evidence>
<reference evidence="2 3" key="1">
    <citation type="submission" date="2017-06" db="EMBL/GenBank/DDBJ databases">
        <title>Draft genome sequence of anaerobic fermentative bacterium Anaeromicrobium sediminis DY2726D isolated from West Pacific Ocean sediments.</title>
        <authorList>
            <person name="Zeng X."/>
        </authorList>
    </citation>
    <scope>NUCLEOTIDE SEQUENCE [LARGE SCALE GENOMIC DNA]</scope>
    <source>
        <strain evidence="2 3">DY2726D</strain>
    </source>
</reference>